<dbReference type="STRING" id="1121400.SAMN02746065_10221"/>
<dbReference type="SUPFAM" id="SSF52317">
    <property type="entry name" value="Class I glutamine amidotransferase-like"/>
    <property type="match status" value="1"/>
</dbReference>
<dbReference type="InterPro" id="IPR040449">
    <property type="entry name" value="Peptidase_S66_N"/>
</dbReference>
<dbReference type="CDD" id="cd07025">
    <property type="entry name" value="Peptidase_S66"/>
    <property type="match status" value="1"/>
</dbReference>
<dbReference type="AlphaFoldDB" id="A0A1W1YZM0"/>
<dbReference type="RefSeq" id="WP_084066714.1">
    <property type="nucleotide sequence ID" value="NZ_FWXY01000002.1"/>
</dbReference>
<evidence type="ECO:0000256" key="2">
    <source>
        <dbReference type="ARBA" id="ARBA00022645"/>
    </source>
</evidence>
<dbReference type="PANTHER" id="PTHR30237:SF2">
    <property type="entry name" value="MUREIN TETRAPEPTIDE CARBOXYPEPTIDASE"/>
    <property type="match status" value="1"/>
</dbReference>
<dbReference type="Gene3D" id="3.50.30.60">
    <property type="entry name" value="LD-carboxypeptidase A C-terminal domain-like"/>
    <property type="match status" value="1"/>
</dbReference>
<dbReference type="InterPro" id="IPR029062">
    <property type="entry name" value="Class_I_gatase-like"/>
</dbReference>
<gene>
    <name evidence="9" type="ORF">SAMN02746065_10221</name>
</gene>
<dbReference type="PANTHER" id="PTHR30237">
    <property type="entry name" value="MURAMOYLTETRAPEPTIDE CARBOXYPEPTIDASE"/>
    <property type="match status" value="1"/>
</dbReference>
<dbReference type="InterPro" id="IPR027461">
    <property type="entry name" value="Carboxypeptidase_A_C_sf"/>
</dbReference>
<dbReference type="Pfam" id="PF17676">
    <property type="entry name" value="Peptidase_S66C"/>
    <property type="match status" value="1"/>
</dbReference>
<dbReference type="InterPro" id="IPR003507">
    <property type="entry name" value="S66_fam"/>
</dbReference>
<dbReference type="GO" id="GO:0004180">
    <property type="term" value="F:carboxypeptidase activity"/>
    <property type="evidence" value="ECO:0007669"/>
    <property type="project" value="UniProtKB-KW"/>
</dbReference>
<dbReference type="InterPro" id="IPR027478">
    <property type="entry name" value="LdcA_N"/>
</dbReference>
<evidence type="ECO:0000256" key="4">
    <source>
        <dbReference type="ARBA" id="ARBA00022801"/>
    </source>
</evidence>
<dbReference type="GO" id="GO:0008236">
    <property type="term" value="F:serine-type peptidase activity"/>
    <property type="evidence" value="ECO:0007669"/>
    <property type="project" value="UniProtKB-KW"/>
</dbReference>
<keyword evidence="10" id="KW-1185">Reference proteome</keyword>
<dbReference type="PIRSF" id="PIRSF028757">
    <property type="entry name" value="LD-carboxypeptidase"/>
    <property type="match status" value="1"/>
</dbReference>
<feature type="domain" description="LD-carboxypeptidase N-terminal" evidence="7">
    <location>
        <begin position="15"/>
        <end position="131"/>
    </location>
</feature>
<keyword evidence="2 9" id="KW-0121">Carboxypeptidase</keyword>
<keyword evidence="5" id="KW-0720">Serine protease</keyword>
<keyword evidence="3" id="KW-0645">Protease</keyword>
<feature type="active site" description="Nucleophile" evidence="6">
    <location>
        <position position="111"/>
    </location>
</feature>
<dbReference type="EMBL" id="FWXY01000002">
    <property type="protein sequence ID" value="SMC41677.1"/>
    <property type="molecule type" value="Genomic_DNA"/>
</dbReference>
<sequence>MSISSPFTLLPGDTIGVCALSGSFDPDIFARGVKVLEQMGFKVHVPQELFASKRYLAGDDEHRADIFHGLVSRKGIKAIMCARGGFGAMRVLPFLDFDKLRECSRPLVGFSDVTAALVTLGQRVNFPVIHGPVVTSLATAAPATRQSLFGVLTTPWHGLFPVALKNGITLTPGSAQGFFYGGNLATLCHLCGTPFQPDLAATILFLEEINEPPYKVDRMLTQMALAGFFRGVKGVVLGQFQNCGDEKIVHEICHEHLGHLPLLAGMPSGHHAVNLSLPMGVPVLMDADKHCLSWAGRG</sequence>
<feature type="active site" description="Charge relay system" evidence="6">
    <location>
        <position position="270"/>
    </location>
</feature>
<accession>A0A1W1YZM0</accession>
<organism evidence="9 10">
    <name type="scientific">Desulfocicer vacuolatum DSM 3385</name>
    <dbReference type="NCBI Taxonomy" id="1121400"/>
    <lineage>
        <taxon>Bacteria</taxon>
        <taxon>Pseudomonadati</taxon>
        <taxon>Thermodesulfobacteriota</taxon>
        <taxon>Desulfobacteria</taxon>
        <taxon>Desulfobacterales</taxon>
        <taxon>Desulfobacteraceae</taxon>
        <taxon>Desulfocicer</taxon>
    </lineage>
</organism>
<evidence type="ECO:0000313" key="10">
    <source>
        <dbReference type="Proteomes" id="UP000192418"/>
    </source>
</evidence>
<evidence type="ECO:0000259" key="7">
    <source>
        <dbReference type="Pfam" id="PF02016"/>
    </source>
</evidence>
<evidence type="ECO:0000256" key="3">
    <source>
        <dbReference type="ARBA" id="ARBA00022670"/>
    </source>
</evidence>
<dbReference type="Pfam" id="PF02016">
    <property type="entry name" value="Peptidase_S66"/>
    <property type="match status" value="1"/>
</dbReference>
<reference evidence="9 10" key="1">
    <citation type="submission" date="2017-04" db="EMBL/GenBank/DDBJ databases">
        <authorList>
            <person name="Afonso C.L."/>
            <person name="Miller P.J."/>
            <person name="Scott M.A."/>
            <person name="Spackman E."/>
            <person name="Goraichik I."/>
            <person name="Dimitrov K.M."/>
            <person name="Suarez D.L."/>
            <person name="Swayne D.E."/>
        </authorList>
    </citation>
    <scope>NUCLEOTIDE SEQUENCE [LARGE SCALE GENOMIC DNA]</scope>
    <source>
        <strain evidence="9 10">DSM 3385</strain>
    </source>
</reference>
<keyword evidence="4" id="KW-0378">Hydrolase</keyword>
<name>A0A1W1YZM0_9BACT</name>
<evidence type="ECO:0000256" key="5">
    <source>
        <dbReference type="ARBA" id="ARBA00022825"/>
    </source>
</evidence>
<evidence type="ECO:0000256" key="6">
    <source>
        <dbReference type="PIRSR" id="PIRSR028757-1"/>
    </source>
</evidence>
<dbReference type="SUPFAM" id="SSF141986">
    <property type="entry name" value="LD-carboxypeptidase A C-terminal domain-like"/>
    <property type="match status" value="1"/>
</dbReference>
<dbReference type="Gene3D" id="3.40.50.10740">
    <property type="entry name" value="Class I glutamine amidotransferase-like"/>
    <property type="match status" value="1"/>
</dbReference>
<evidence type="ECO:0000256" key="1">
    <source>
        <dbReference type="ARBA" id="ARBA00010233"/>
    </source>
</evidence>
<proteinExistence type="inferred from homology"/>
<dbReference type="InterPro" id="IPR040921">
    <property type="entry name" value="Peptidase_S66C"/>
</dbReference>
<dbReference type="GO" id="GO:0006508">
    <property type="term" value="P:proteolysis"/>
    <property type="evidence" value="ECO:0007669"/>
    <property type="project" value="UniProtKB-KW"/>
</dbReference>
<evidence type="ECO:0000259" key="8">
    <source>
        <dbReference type="Pfam" id="PF17676"/>
    </source>
</evidence>
<protein>
    <submittedName>
        <fullName evidence="9">Muramoyltetrapeptide carboxypeptidase</fullName>
    </submittedName>
</protein>
<dbReference type="Proteomes" id="UP000192418">
    <property type="component" value="Unassembled WGS sequence"/>
</dbReference>
<evidence type="ECO:0000313" key="9">
    <source>
        <dbReference type="EMBL" id="SMC41677.1"/>
    </source>
</evidence>
<comment type="similarity">
    <text evidence="1">Belongs to the peptidase S66 family.</text>
</comment>
<feature type="domain" description="LD-carboxypeptidase C-terminal" evidence="8">
    <location>
        <begin position="176"/>
        <end position="283"/>
    </location>
</feature>
<feature type="active site" description="Charge relay system" evidence="6">
    <location>
        <position position="207"/>
    </location>
</feature>
<dbReference type="OrthoDB" id="9807329at2"/>